<name>A0A0E2BGK0_9LEPT</name>
<evidence type="ECO:0000313" key="1">
    <source>
        <dbReference type="EMBL" id="EKO34061.1"/>
    </source>
</evidence>
<dbReference type="Proteomes" id="UP000006329">
    <property type="component" value="Unassembled WGS sequence"/>
</dbReference>
<protein>
    <submittedName>
        <fullName evidence="1">Uncharacterized protein</fullName>
    </submittedName>
</protein>
<accession>A0A0E2BGK0</accession>
<reference evidence="1" key="1">
    <citation type="submission" date="2012-10" db="EMBL/GenBank/DDBJ databases">
        <authorList>
            <person name="Harkins D.M."/>
            <person name="Durkin A.S."/>
            <person name="Brinkac L.M."/>
            <person name="Haft D.H."/>
            <person name="Selengut J.D."/>
            <person name="Sanka R."/>
            <person name="DePew J."/>
            <person name="Purushe J."/>
            <person name="Matthias M.A."/>
            <person name="Vinetz J.M."/>
            <person name="Sutton G.G."/>
            <person name="Nierman W.C."/>
            <person name="Fouts D.E."/>
        </authorList>
    </citation>
    <scope>NUCLEOTIDE SEQUENCE [LARGE SCALE GENOMIC DNA]</scope>
    <source>
        <strain evidence="1">MOR084</strain>
    </source>
</reference>
<dbReference type="EMBL" id="AHON02000039">
    <property type="protein sequence ID" value="EKO34061.1"/>
    <property type="molecule type" value="Genomic_DNA"/>
</dbReference>
<comment type="caution">
    <text evidence="1">The sequence shown here is derived from an EMBL/GenBank/DDBJ whole genome shotgun (WGS) entry which is preliminary data.</text>
</comment>
<evidence type="ECO:0000313" key="2">
    <source>
        <dbReference type="Proteomes" id="UP000006329"/>
    </source>
</evidence>
<proteinExistence type="predicted"/>
<dbReference type="AlphaFoldDB" id="A0A0E2BGK0"/>
<organism evidence="1 2">
    <name type="scientific">Leptospira santarosai str. MOR084</name>
    <dbReference type="NCBI Taxonomy" id="1049984"/>
    <lineage>
        <taxon>Bacteria</taxon>
        <taxon>Pseudomonadati</taxon>
        <taxon>Spirochaetota</taxon>
        <taxon>Spirochaetia</taxon>
        <taxon>Leptospirales</taxon>
        <taxon>Leptospiraceae</taxon>
        <taxon>Leptospira</taxon>
    </lineage>
</organism>
<keyword evidence="2" id="KW-1185">Reference proteome</keyword>
<sequence length="52" mass="6031">MKFLHVFFLNYPKTQTVLSYIVKFSQSLPNSTFCFSDVDRNKICPKTGKTPL</sequence>
<gene>
    <name evidence="1" type="ORF">LEP1GSC179_3662</name>
</gene>